<organism evidence="1 2">
    <name type="scientific">Paenibacillus allorhizosphaerae</name>
    <dbReference type="NCBI Taxonomy" id="2849866"/>
    <lineage>
        <taxon>Bacteria</taxon>
        <taxon>Bacillati</taxon>
        <taxon>Bacillota</taxon>
        <taxon>Bacilli</taxon>
        <taxon>Bacillales</taxon>
        <taxon>Paenibacillaceae</taxon>
        <taxon>Paenibacillus</taxon>
    </lineage>
</organism>
<dbReference type="Proteomes" id="UP000730618">
    <property type="component" value="Unassembled WGS sequence"/>
</dbReference>
<reference evidence="1 2" key="1">
    <citation type="submission" date="2021-06" db="EMBL/GenBank/DDBJ databases">
        <authorList>
            <person name="Criscuolo A."/>
        </authorList>
    </citation>
    <scope>NUCLEOTIDE SEQUENCE [LARGE SCALE GENOMIC DNA]</scope>
    <source>
        <strain evidence="2">CIP 111802</strain>
    </source>
</reference>
<accession>A0ABM8VDF2</accession>
<comment type="caution">
    <text evidence="1">The sequence shown here is derived from an EMBL/GenBank/DDBJ whole genome shotgun (WGS) entry which is preliminary data.</text>
</comment>
<evidence type="ECO:0000313" key="2">
    <source>
        <dbReference type="Proteomes" id="UP000730618"/>
    </source>
</evidence>
<name>A0ABM8VDF2_9BACL</name>
<dbReference type="PANTHER" id="PTHR10000">
    <property type="entry name" value="PHOSPHOSERINE PHOSPHATASE"/>
    <property type="match status" value="1"/>
</dbReference>
<evidence type="ECO:0000313" key="1">
    <source>
        <dbReference type="EMBL" id="CAG7627344.1"/>
    </source>
</evidence>
<evidence type="ECO:0008006" key="3">
    <source>
        <dbReference type="Google" id="ProtNLM"/>
    </source>
</evidence>
<dbReference type="NCBIfam" id="TIGR01484">
    <property type="entry name" value="HAD-SF-IIB"/>
    <property type="match status" value="1"/>
</dbReference>
<dbReference type="EMBL" id="CAJVCE010000003">
    <property type="protein sequence ID" value="CAG7627344.1"/>
    <property type="molecule type" value="Genomic_DNA"/>
</dbReference>
<proteinExistence type="predicted"/>
<dbReference type="InterPro" id="IPR006379">
    <property type="entry name" value="HAD-SF_hydro_IIB"/>
</dbReference>
<protein>
    <recommendedName>
        <fullName evidence="3">HAD family phosphatase</fullName>
    </recommendedName>
</protein>
<sequence>MKLSLVAVDLDGTLLGGTSGRYGFLPAGVEALRLAARQQAIVAIATGRDLPFILELLEREKVNPVVESWPQVIVSEERCIHYLNDGMVYVPDAEWNDKILQAERSRFDAILQGVNELLAGELAAIDPSASRVMGEVEQRRGFVEIRFGSADAARSSEAVLSAWLRSHKLPYTAVRNVAGIAIRHASAGKGPVLLEVCRKLGIAPPELLAIGDSCNDLSMLDGRLGFAAAVPGNAESEVKAAVQAIGGYIANGRFGEGVAEAVNRALTDPPFAAGGKAG</sequence>
<gene>
    <name evidence="1" type="ORF">PAECIP111802_01343</name>
</gene>
<dbReference type="RefSeq" id="WP_218097688.1">
    <property type="nucleotide sequence ID" value="NZ_CAJVCE010000003.1"/>
</dbReference>
<dbReference type="Pfam" id="PF08282">
    <property type="entry name" value="Hydrolase_3"/>
    <property type="match status" value="2"/>
</dbReference>
<dbReference type="PANTHER" id="PTHR10000:SF8">
    <property type="entry name" value="HAD SUPERFAMILY HYDROLASE-LIKE, TYPE 3"/>
    <property type="match status" value="1"/>
</dbReference>
<keyword evidence="2" id="KW-1185">Reference proteome</keyword>